<feature type="non-terminal residue" evidence="1">
    <location>
        <position position="80"/>
    </location>
</feature>
<reference evidence="1" key="1">
    <citation type="journal article" date="2018" name="Genome Biol.">
        <title>SKESA: strategic k-mer extension for scrupulous assemblies.</title>
        <authorList>
            <person name="Souvorov A."/>
            <person name="Agarwala R."/>
            <person name="Lipman D.J."/>
        </authorList>
    </citation>
    <scope>NUCLEOTIDE SEQUENCE</scope>
    <source>
        <strain evidence="1">MA.NL_A25</strain>
    </source>
</reference>
<sequence>MADSQFARPELPQLIATIRSDLLTRFQQDVVLRRMDAEVYSRVQAAAVHTLYGYIDYLARNMLPDMCDEEWLYRHAMIKR</sequence>
<organism evidence="1">
    <name type="scientific">Salmonella enterica</name>
    <name type="common">Salmonella choleraesuis</name>
    <dbReference type="NCBI Taxonomy" id="28901"/>
    <lineage>
        <taxon>Bacteria</taxon>
        <taxon>Pseudomonadati</taxon>
        <taxon>Pseudomonadota</taxon>
        <taxon>Gammaproteobacteria</taxon>
        <taxon>Enterobacterales</taxon>
        <taxon>Enterobacteriaceae</taxon>
        <taxon>Salmonella</taxon>
    </lineage>
</organism>
<protein>
    <recommendedName>
        <fullName evidence="2">Phage baseplate protein</fullName>
    </recommendedName>
</protein>
<reference evidence="1" key="2">
    <citation type="submission" date="2020-02" db="EMBL/GenBank/DDBJ databases">
        <authorList>
            <consortium name="NCBI Pathogen Detection Project"/>
        </authorList>
    </citation>
    <scope>NUCLEOTIDE SEQUENCE</scope>
    <source>
        <strain evidence="1">MA.NL_A25</strain>
    </source>
</reference>
<accession>A0A754MIR2</accession>
<evidence type="ECO:0000313" key="1">
    <source>
        <dbReference type="EMBL" id="HAF8791544.1"/>
    </source>
</evidence>
<dbReference type="EMBL" id="DAAWOZ010000026">
    <property type="protein sequence ID" value="HAF8791544.1"/>
    <property type="molecule type" value="Genomic_DNA"/>
</dbReference>
<gene>
    <name evidence="1" type="ORF">G5T52_004507</name>
</gene>
<dbReference type="AlphaFoldDB" id="A0A754MIR2"/>
<proteinExistence type="predicted"/>
<comment type="caution">
    <text evidence="1">The sequence shown here is derived from an EMBL/GenBank/DDBJ whole genome shotgun (WGS) entry which is preliminary data.</text>
</comment>
<evidence type="ECO:0008006" key="2">
    <source>
        <dbReference type="Google" id="ProtNLM"/>
    </source>
</evidence>
<name>A0A754MIR2_SALER</name>